<name>A0ABD6EUZ8_9BILA</name>
<feature type="domain" description="DUF7808" evidence="2">
    <location>
        <begin position="29"/>
        <end position="152"/>
    </location>
</feature>
<dbReference type="PANTHER" id="PTHR34493:SF1">
    <property type="entry name" value="SECRETED PROTEIN"/>
    <property type="match status" value="1"/>
</dbReference>
<dbReference type="AlphaFoldDB" id="A0ABD6EUZ8"/>
<dbReference type="Proteomes" id="UP001608902">
    <property type="component" value="Unassembled WGS sequence"/>
</dbReference>
<keyword evidence="4" id="KW-1185">Reference proteome</keyword>
<protein>
    <recommendedName>
        <fullName evidence="2">DUF7808 domain-containing protein</fullName>
    </recommendedName>
</protein>
<keyword evidence="1" id="KW-0732">Signal</keyword>
<proteinExistence type="predicted"/>
<comment type="caution">
    <text evidence="3">The sequence shown here is derived from an EMBL/GenBank/DDBJ whole genome shotgun (WGS) entry which is preliminary data.</text>
</comment>
<organism evidence="3 4">
    <name type="scientific">Gnathostoma spinigerum</name>
    <dbReference type="NCBI Taxonomy" id="75299"/>
    <lineage>
        <taxon>Eukaryota</taxon>
        <taxon>Metazoa</taxon>
        <taxon>Ecdysozoa</taxon>
        <taxon>Nematoda</taxon>
        <taxon>Chromadorea</taxon>
        <taxon>Rhabditida</taxon>
        <taxon>Spirurina</taxon>
        <taxon>Gnathostomatomorpha</taxon>
        <taxon>Gnathostomatoidea</taxon>
        <taxon>Gnathostomatidae</taxon>
        <taxon>Gnathostoma</taxon>
    </lineage>
</organism>
<dbReference type="EMBL" id="JBGFUD010006240">
    <property type="protein sequence ID" value="MFH4980878.1"/>
    <property type="molecule type" value="Genomic_DNA"/>
</dbReference>
<accession>A0ABD6EUZ8</accession>
<dbReference type="PANTHER" id="PTHR34493">
    <property type="entry name" value="PROTEIN CBG13422-RELATED"/>
    <property type="match status" value="1"/>
</dbReference>
<dbReference type="Pfam" id="PF25096">
    <property type="entry name" value="DUF7808"/>
    <property type="match status" value="1"/>
</dbReference>
<gene>
    <name evidence="3" type="ORF">AB6A40_007587</name>
</gene>
<evidence type="ECO:0000313" key="4">
    <source>
        <dbReference type="Proteomes" id="UP001608902"/>
    </source>
</evidence>
<sequence length="167" mass="19615">MNTAIFLVTAFTAIFIHCEALAFPKKPYYWTVNHLECRAIAGHDVARCSLRVQGSDLEMNPGCHEELDKRNNTRVYCGIMCEESDDTTVVTKRPAWNHACNLFYNYQLQRLREDWYIWRSGECLNTTITFDVRCGFSRDRRIFYRDNAKLFEYEDATDSDGSKVRRN</sequence>
<evidence type="ECO:0000256" key="1">
    <source>
        <dbReference type="SAM" id="SignalP"/>
    </source>
</evidence>
<feature type="signal peptide" evidence="1">
    <location>
        <begin position="1"/>
        <end position="20"/>
    </location>
</feature>
<dbReference type="InterPro" id="IPR056710">
    <property type="entry name" value="DUF7808"/>
</dbReference>
<evidence type="ECO:0000259" key="2">
    <source>
        <dbReference type="Pfam" id="PF25096"/>
    </source>
</evidence>
<reference evidence="3 4" key="1">
    <citation type="submission" date="2024-08" db="EMBL/GenBank/DDBJ databases">
        <title>Gnathostoma spinigerum genome.</title>
        <authorList>
            <person name="Gonzalez-Bertolin B."/>
            <person name="Monzon S."/>
            <person name="Zaballos A."/>
            <person name="Jimenez P."/>
            <person name="Dekumyoy P."/>
            <person name="Varona S."/>
            <person name="Cuesta I."/>
            <person name="Sumanam S."/>
            <person name="Adisakwattana P."/>
            <person name="Gasser R.B."/>
            <person name="Hernandez-Gonzalez A."/>
            <person name="Young N.D."/>
            <person name="Perteguer M.J."/>
        </authorList>
    </citation>
    <scope>NUCLEOTIDE SEQUENCE [LARGE SCALE GENOMIC DNA]</scope>
    <source>
        <strain evidence="3">AL3</strain>
        <tissue evidence="3">Liver</tissue>
    </source>
</reference>
<feature type="chain" id="PRO_5044851343" description="DUF7808 domain-containing protein" evidence="1">
    <location>
        <begin position="21"/>
        <end position="167"/>
    </location>
</feature>
<evidence type="ECO:0000313" key="3">
    <source>
        <dbReference type="EMBL" id="MFH4980878.1"/>
    </source>
</evidence>